<dbReference type="Pfam" id="PF05641">
    <property type="entry name" value="Agenet"/>
    <property type="match status" value="1"/>
</dbReference>
<gene>
    <name evidence="2" type="ORF">AQUCO_02100238v1</name>
</gene>
<protein>
    <recommendedName>
        <fullName evidence="1">Agenet domain-containing protein</fullName>
    </recommendedName>
</protein>
<evidence type="ECO:0000259" key="1">
    <source>
        <dbReference type="SMART" id="SM00743"/>
    </source>
</evidence>
<dbReference type="CDD" id="cd20405">
    <property type="entry name" value="Tudor_Agenet_AtDUF_rpt1_3"/>
    <property type="match status" value="1"/>
</dbReference>
<evidence type="ECO:0000313" key="3">
    <source>
        <dbReference type="Proteomes" id="UP000230069"/>
    </source>
</evidence>
<dbReference type="InterPro" id="IPR014002">
    <property type="entry name" value="Agenet_dom_plant"/>
</dbReference>
<feature type="domain" description="Agenet" evidence="1">
    <location>
        <begin position="3"/>
        <end position="71"/>
    </location>
</feature>
<dbReference type="STRING" id="218851.A0A2G5DFH2"/>
<dbReference type="EMBL" id="KZ305038">
    <property type="protein sequence ID" value="PIA42222.1"/>
    <property type="molecule type" value="Genomic_DNA"/>
</dbReference>
<dbReference type="InParanoid" id="A0A2G5DFH2"/>
<keyword evidence="3" id="KW-1185">Reference proteome</keyword>
<dbReference type="AlphaFoldDB" id="A0A2G5DFH2"/>
<dbReference type="OrthoDB" id="938602at2759"/>
<proteinExistence type="predicted"/>
<accession>A0A2G5DFH2</accession>
<dbReference type="SMART" id="SM00743">
    <property type="entry name" value="Agenet"/>
    <property type="match status" value="2"/>
</dbReference>
<dbReference type="PANTHER" id="PTHR31917">
    <property type="entry name" value="AGENET DOMAIN-CONTAINING PROTEIN-RELATED"/>
    <property type="match status" value="1"/>
</dbReference>
<evidence type="ECO:0000313" key="2">
    <source>
        <dbReference type="EMBL" id="PIA42222.1"/>
    </source>
</evidence>
<dbReference type="Proteomes" id="UP000230069">
    <property type="component" value="Unassembled WGS sequence"/>
</dbReference>
<reference evidence="2 3" key="1">
    <citation type="submission" date="2017-09" db="EMBL/GenBank/DDBJ databases">
        <title>WGS assembly of Aquilegia coerulea Goldsmith.</title>
        <authorList>
            <person name="Hodges S."/>
            <person name="Kramer E."/>
            <person name="Nordborg M."/>
            <person name="Tomkins J."/>
            <person name="Borevitz J."/>
            <person name="Derieg N."/>
            <person name="Yan J."/>
            <person name="Mihaltcheva S."/>
            <person name="Hayes R.D."/>
            <person name="Rokhsar D."/>
        </authorList>
    </citation>
    <scope>NUCLEOTIDE SEQUENCE [LARGE SCALE GENOMIC DNA]</scope>
    <source>
        <strain evidence="3">cv. Goldsmith</strain>
    </source>
</reference>
<name>A0A2G5DFH2_AQUCA</name>
<dbReference type="PANTHER" id="PTHR31917:SF148">
    <property type="entry name" value="DUF724 DOMAIN-CONTAINING PROTEIN 2"/>
    <property type="match status" value="1"/>
</dbReference>
<dbReference type="Gene3D" id="2.30.30.140">
    <property type="match status" value="1"/>
</dbReference>
<organism evidence="2 3">
    <name type="scientific">Aquilegia coerulea</name>
    <name type="common">Rocky mountain columbine</name>
    <dbReference type="NCBI Taxonomy" id="218851"/>
    <lineage>
        <taxon>Eukaryota</taxon>
        <taxon>Viridiplantae</taxon>
        <taxon>Streptophyta</taxon>
        <taxon>Embryophyta</taxon>
        <taxon>Tracheophyta</taxon>
        <taxon>Spermatophyta</taxon>
        <taxon>Magnoliopsida</taxon>
        <taxon>Ranunculales</taxon>
        <taxon>Ranunculaceae</taxon>
        <taxon>Thalictroideae</taxon>
        <taxon>Aquilegia</taxon>
    </lineage>
</organism>
<feature type="domain" description="Agenet" evidence="1">
    <location>
        <begin position="74"/>
        <end position="129"/>
    </location>
</feature>
<dbReference type="InterPro" id="IPR008395">
    <property type="entry name" value="Agenet-like_dom"/>
</dbReference>
<sequence>MDQKFKRGDSVEISIKEDGFYGSYYVANVLSHLNDHEYIIEYKTLLNDDATKLLKDIVDVENVRPLPPQISVSSGFLLHEEVDVYDNEGWWVGNVTGRNGLMYNVYFASTNEEIAYPSYRLRLHQEWKDGKWVIGSEKVAS</sequence>